<dbReference type="RefSeq" id="WP_155467636.1">
    <property type="nucleotide sequence ID" value="NZ_WNKY01000057.1"/>
</dbReference>
<evidence type="ECO:0000313" key="1">
    <source>
        <dbReference type="EMBL" id="MTV41456.1"/>
    </source>
</evidence>
<organism evidence="1 2">
    <name type="scientific">Duganella radicis</name>
    <dbReference type="NCBI Taxonomy" id="551988"/>
    <lineage>
        <taxon>Bacteria</taxon>
        <taxon>Pseudomonadati</taxon>
        <taxon>Pseudomonadota</taxon>
        <taxon>Betaproteobacteria</taxon>
        <taxon>Burkholderiales</taxon>
        <taxon>Oxalobacteraceae</taxon>
        <taxon>Telluria group</taxon>
        <taxon>Duganella</taxon>
    </lineage>
</organism>
<dbReference type="Proteomes" id="UP000475582">
    <property type="component" value="Unassembled WGS sequence"/>
</dbReference>
<keyword evidence="2" id="KW-1185">Reference proteome</keyword>
<evidence type="ECO:0000313" key="2">
    <source>
        <dbReference type="Proteomes" id="UP000475582"/>
    </source>
</evidence>
<gene>
    <name evidence="1" type="ORF">GM676_28280</name>
</gene>
<name>A0A6L6PQR9_9BURK</name>
<reference evidence="1 2" key="1">
    <citation type="submission" date="2019-11" db="EMBL/GenBank/DDBJ databases">
        <title>Type strains purchased from KCTC, JCM and DSMZ.</title>
        <authorList>
            <person name="Lu H."/>
        </authorList>
    </citation>
    <scope>NUCLEOTIDE SEQUENCE [LARGE SCALE GENOMIC DNA]</scope>
    <source>
        <strain evidence="1 2">KCTC 22382</strain>
    </source>
</reference>
<comment type="caution">
    <text evidence="1">The sequence shown here is derived from an EMBL/GenBank/DDBJ whole genome shotgun (WGS) entry which is preliminary data.</text>
</comment>
<dbReference type="OrthoDB" id="8760014at2"/>
<sequence>MSGHRQAAAALHGLLEEDRGLIIAQLPPSDQDTLRNYLAELDALGFDSTGLDLGIAPAPAAPDLATASAATMYRLLEAEPASLVAQVLAARQWRWADGMLALCPQARREAIRAVPLRQAPARTRFVLEALAARLAEDAAAAGEANGRKASASRLPSFLRRVAAWRR</sequence>
<dbReference type="AlphaFoldDB" id="A0A6L6PQR9"/>
<proteinExistence type="predicted"/>
<protein>
    <submittedName>
        <fullName evidence="1">Uncharacterized protein</fullName>
    </submittedName>
</protein>
<accession>A0A6L6PQR9</accession>
<dbReference type="EMBL" id="WNKY01000057">
    <property type="protein sequence ID" value="MTV41456.1"/>
    <property type="molecule type" value="Genomic_DNA"/>
</dbReference>